<sequence length="115" mass="12423">MLYSAHHTSTSTSVLFSANKADDVCMVLSLVTTYSQNFKIDYWDFTSTMFAQRIDYDVLSVYLSGGSQSVASYEDLSSSSFSSASRASLDARSSPTPSYGAENMMVFPGDSSGSI</sequence>
<feature type="region of interest" description="Disordered" evidence="1">
    <location>
        <begin position="81"/>
        <end position="115"/>
    </location>
</feature>
<dbReference type="Proteomes" id="UP000078540">
    <property type="component" value="Unassembled WGS sequence"/>
</dbReference>
<organism evidence="2 3">
    <name type="scientific">Atta colombica</name>
    <dbReference type="NCBI Taxonomy" id="520822"/>
    <lineage>
        <taxon>Eukaryota</taxon>
        <taxon>Metazoa</taxon>
        <taxon>Ecdysozoa</taxon>
        <taxon>Arthropoda</taxon>
        <taxon>Hexapoda</taxon>
        <taxon>Insecta</taxon>
        <taxon>Pterygota</taxon>
        <taxon>Neoptera</taxon>
        <taxon>Endopterygota</taxon>
        <taxon>Hymenoptera</taxon>
        <taxon>Apocrita</taxon>
        <taxon>Aculeata</taxon>
        <taxon>Formicoidea</taxon>
        <taxon>Formicidae</taxon>
        <taxon>Myrmicinae</taxon>
        <taxon>Atta</taxon>
    </lineage>
</organism>
<gene>
    <name evidence="2" type="ORF">ALC53_09107</name>
</gene>
<evidence type="ECO:0000256" key="1">
    <source>
        <dbReference type="SAM" id="MobiDB-lite"/>
    </source>
</evidence>
<dbReference type="EMBL" id="KQ976565">
    <property type="protein sequence ID" value="KYM80555.1"/>
    <property type="molecule type" value="Genomic_DNA"/>
</dbReference>
<proteinExistence type="predicted"/>
<accession>A0A195B8I6</accession>
<name>A0A195B8I6_9HYME</name>
<reference evidence="2 3" key="1">
    <citation type="submission" date="2015-09" db="EMBL/GenBank/DDBJ databases">
        <title>Atta colombica WGS genome.</title>
        <authorList>
            <person name="Nygaard S."/>
            <person name="Hu H."/>
            <person name="Boomsma J."/>
            <person name="Zhang G."/>
        </authorList>
    </citation>
    <scope>NUCLEOTIDE SEQUENCE [LARGE SCALE GENOMIC DNA]</scope>
    <source>
        <strain evidence="2">Treedump-2</strain>
        <tissue evidence="2">Whole body</tissue>
    </source>
</reference>
<evidence type="ECO:0000313" key="3">
    <source>
        <dbReference type="Proteomes" id="UP000078540"/>
    </source>
</evidence>
<protein>
    <submittedName>
        <fullName evidence="2">Uncharacterized protein</fullName>
    </submittedName>
</protein>
<dbReference type="AlphaFoldDB" id="A0A195B8I6"/>
<evidence type="ECO:0000313" key="2">
    <source>
        <dbReference type="EMBL" id="KYM80555.1"/>
    </source>
</evidence>
<keyword evidence="3" id="KW-1185">Reference proteome</keyword>
<feature type="compositionally biased region" description="Low complexity" evidence="1">
    <location>
        <begin position="81"/>
        <end position="94"/>
    </location>
</feature>